<accession>A0A4Y3KP55</accession>
<dbReference type="Proteomes" id="UP000320461">
    <property type="component" value="Unassembled WGS sequence"/>
</dbReference>
<keyword evidence="3" id="KW-1185">Reference proteome</keyword>
<organism evidence="2 3">
    <name type="scientific">Cellulomonas gelida</name>
    <dbReference type="NCBI Taxonomy" id="1712"/>
    <lineage>
        <taxon>Bacteria</taxon>
        <taxon>Bacillati</taxon>
        <taxon>Actinomycetota</taxon>
        <taxon>Actinomycetes</taxon>
        <taxon>Micrococcales</taxon>
        <taxon>Cellulomonadaceae</taxon>
        <taxon>Cellulomonas</taxon>
    </lineage>
</organism>
<protein>
    <submittedName>
        <fullName evidence="2">Uncharacterized protein</fullName>
    </submittedName>
</protein>
<dbReference type="OrthoDB" id="4826063at2"/>
<sequence length="137" mass="14906">MTPGGDHKVRSLRLDRRALRAEKARVGWWRRLVRARIDLAVAGAARPDPLGEDVAFQLPLDVSLAVPQMGELVRLLPDPAPADVAELDRLRALDDRLASYERGVTDALARATDSLISRLADDPTSGGDLLAGPPTRR</sequence>
<evidence type="ECO:0000313" key="3">
    <source>
        <dbReference type="Proteomes" id="UP000320461"/>
    </source>
</evidence>
<comment type="caution">
    <text evidence="2">The sequence shown here is derived from an EMBL/GenBank/DDBJ whole genome shotgun (WGS) entry which is preliminary data.</text>
</comment>
<evidence type="ECO:0000313" key="2">
    <source>
        <dbReference type="EMBL" id="GEA85727.1"/>
    </source>
</evidence>
<feature type="region of interest" description="Disordered" evidence="1">
    <location>
        <begin position="118"/>
        <end position="137"/>
    </location>
</feature>
<reference evidence="2 3" key="1">
    <citation type="submission" date="2019-06" db="EMBL/GenBank/DDBJ databases">
        <title>Whole genome shotgun sequence of Cellulomonas gelida NBRC 3748.</title>
        <authorList>
            <person name="Hosoyama A."/>
            <person name="Uohara A."/>
            <person name="Ohji S."/>
            <person name="Ichikawa N."/>
        </authorList>
    </citation>
    <scope>NUCLEOTIDE SEQUENCE [LARGE SCALE GENOMIC DNA]</scope>
    <source>
        <strain evidence="2 3">NBRC 3748</strain>
    </source>
</reference>
<dbReference type="EMBL" id="BJLQ01000045">
    <property type="protein sequence ID" value="GEA85727.1"/>
    <property type="molecule type" value="Genomic_DNA"/>
</dbReference>
<gene>
    <name evidence="2" type="ORF">CGE01nite_29780</name>
</gene>
<name>A0A4Y3KP55_9CELL</name>
<evidence type="ECO:0000256" key="1">
    <source>
        <dbReference type="SAM" id="MobiDB-lite"/>
    </source>
</evidence>
<proteinExistence type="predicted"/>
<dbReference type="AlphaFoldDB" id="A0A4Y3KP55"/>